<keyword evidence="1 2" id="KW-0472">Membrane</keyword>
<comment type="caution">
    <text evidence="3">The sequence shown here is derived from an EMBL/GenBank/DDBJ whole genome shotgun (WGS) entry which is preliminary data.</text>
</comment>
<feature type="transmembrane region" description="Helical" evidence="2">
    <location>
        <begin position="12"/>
        <end position="42"/>
    </location>
</feature>
<name>A0ABT6I5N4_9GAMM</name>
<protein>
    <recommendedName>
        <fullName evidence="1">Inner membrane protein</fullName>
    </recommendedName>
</protein>
<gene>
    <name evidence="3" type="ORF">CUR86_09885</name>
</gene>
<dbReference type="PIRSF" id="PIRSF016789">
    <property type="entry name" value="DUF454"/>
    <property type="match status" value="1"/>
</dbReference>
<keyword evidence="1" id="KW-1003">Cell membrane</keyword>
<comment type="subcellular location">
    <subcellularLocation>
        <location evidence="1">Cell inner membrane</location>
        <topology evidence="1">Multi-pass membrane protein</topology>
    </subcellularLocation>
</comment>
<dbReference type="InterPro" id="IPR007401">
    <property type="entry name" value="DUF454"/>
</dbReference>
<dbReference type="Proteomes" id="UP001162135">
    <property type="component" value="Unassembled WGS sequence"/>
</dbReference>
<feature type="transmembrane region" description="Helical" evidence="2">
    <location>
        <begin position="78"/>
        <end position="98"/>
    </location>
</feature>
<reference evidence="3" key="1">
    <citation type="journal article" date="2015" name="Antonie Van Leeuwenhoek">
        <title>Comparative 16S rRNA signatures and multilocus sequence analysis for the genus Salinicola and description of Salinicola acroporae sp. nov., isolated from coral Acropora digitifera.</title>
        <authorList>
            <person name="Lepcha R.T."/>
            <person name="Poddar A."/>
            <person name="Schumann P."/>
            <person name="Das S.K."/>
        </authorList>
    </citation>
    <scope>NUCLEOTIDE SEQUENCE</scope>
    <source>
        <strain evidence="3">S4-41</strain>
    </source>
</reference>
<keyword evidence="4" id="KW-1185">Reference proteome</keyword>
<accession>A0ABT6I5N4</accession>
<evidence type="ECO:0000313" key="3">
    <source>
        <dbReference type="EMBL" id="MDH4572729.1"/>
    </source>
</evidence>
<dbReference type="Pfam" id="PF04304">
    <property type="entry name" value="DUF454"/>
    <property type="match status" value="1"/>
</dbReference>
<dbReference type="PANTHER" id="PTHR35813">
    <property type="entry name" value="INNER MEMBRANE PROTEIN YBAN"/>
    <property type="match status" value="1"/>
</dbReference>
<organism evidence="3 4">
    <name type="scientific">Salinicola acroporae</name>
    <dbReference type="NCBI Taxonomy" id="1541440"/>
    <lineage>
        <taxon>Bacteria</taxon>
        <taxon>Pseudomonadati</taxon>
        <taxon>Pseudomonadota</taxon>
        <taxon>Gammaproteobacteria</taxon>
        <taxon>Oceanospirillales</taxon>
        <taxon>Halomonadaceae</taxon>
        <taxon>Salinicola</taxon>
    </lineage>
</organism>
<evidence type="ECO:0000256" key="2">
    <source>
        <dbReference type="SAM" id="Phobius"/>
    </source>
</evidence>
<reference evidence="3" key="2">
    <citation type="submission" date="2017-11" db="EMBL/GenBank/DDBJ databases">
        <authorList>
            <person name="Das S.K."/>
        </authorList>
    </citation>
    <scope>NUCLEOTIDE SEQUENCE</scope>
    <source>
        <strain evidence="3">S4-41</strain>
    </source>
</reference>
<dbReference type="EMBL" id="PGFS01000001">
    <property type="protein sequence ID" value="MDH4572729.1"/>
    <property type="molecule type" value="Genomic_DNA"/>
</dbReference>
<evidence type="ECO:0000256" key="1">
    <source>
        <dbReference type="PIRNR" id="PIRNR016789"/>
    </source>
</evidence>
<keyword evidence="2" id="KW-1133">Transmembrane helix</keyword>
<keyword evidence="1" id="KW-0997">Cell inner membrane</keyword>
<keyword evidence="2" id="KW-0812">Transmembrane</keyword>
<dbReference type="PANTHER" id="PTHR35813:SF1">
    <property type="entry name" value="INNER MEMBRANE PROTEIN YBAN"/>
    <property type="match status" value="1"/>
</dbReference>
<proteinExistence type="predicted"/>
<evidence type="ECO:0000313" key="4">
    <source>
        <dbReference type="Proteomes" id="UP001162135"/>
    </source>
</evidence>
<sequence length="139" mass="15348">MSGMRNAIYVTLAAISFALGVIGLFLPVMPTTCFMLAAVWLASRGSPRFANWIRNHPRFGPPIQSWERERAIPRHAKIMAVIMLGVSCAIIAFTVSLWPLKVGLILGLAGLALWIVTRPLPSLQCPVRGVWSEEAPERR</sequence>